<dbReference type="InterPro" id="IPR050834">
    <property type="entry name" value="Glycosyltransf_2"/>
</dbReference>
<dbReference type="InterPro" id="IPR029044">
    <property type="entry name" value="Nucleotide-diphossugar_trans"/>
</dbReference>
<dbReference type="EMBL" id="AP017313">
    <property type="protein sequence ID" value="BAU55254.1"/>
    <property type="molecule type" value="Genomic_DNA"/>
</dbReference>
<proteinExistence type="predicted"/>
<dbReference type="PANTHER" id="PTHR43685:SF2">
    <property type="entry name" value="GLYCOSYLTRANSFERASE 2-LIKE DOMAIN-CONTAINING PROTEIN"/>
    <property type="match status" value="1"/>
</dbReference>
<keyword evidence="1" id="KW-0328">Glycosyltransferase</keyword>
<organism evidence="1 2">
    <name type="scientific">Mucilaginibacter gotjawali</name>
    <dbReference type="NCBI Taxonomy" id="1550579"/>
    <lineage>
        <taxon>Bacteria</taxon>
        <taxon>Pseudomonadati</taxon>
        <taxon>Bacteroidota</taxon>
        <taxon>Sphingobacteriia</taxon>
        <taxon>Sphingobacteriales</taxon>
        <taxon>Sphingobacteriaceae</taxon>
        <taxon>Mucilaginibacter</taxon>
    </lineage>
</organism>
<evidence type="ECO:0000313" key="1">
    <source>
        <dbReference type="EMBL" id="BAU55254.1"/>
    </source>
</evidence>
<dbReference type="AlphaFoldDB" id="A0A0X8X897"/>
<protein>
    <submittedName>
        <fullName evidence="1">Poly-beta-1,6-N-acetyl-D-glucosamine synthase</fullName>
        <ecNumber evidence="1">2.4.1.-</ecNumber>
    </submittedName>
</protein>
<gene>
    <name evidence="1" type="primary">pgaC</name>
    <name evidence="1" type="ORF">MgSA37_03435</name>
</gene>
<name>A0A0X8X897_9SPHI</name>
<dbReference type="Proteomes" id="UP000218263">
    <property type="component" value="Chromosome"/>
</dbReference>
<dbReference type="InterPro" id="IPR001173">
    <property type="entry name" value="Glyco_trans_2-like"/>
</dbReference>
<dbReference type="KEGG" id="mgot:MgSA37_03435"/>
<sequence>METYIQEALFILFQLAFIVQLYFLVNNQSRLTEYKPMEQLQPAGIPVSVIISARNEARNLSENLPAILNQNYPDFEVVVVNDCSYDKSDLVLEEFEKSYSRLKVVTITEHVRFKTGKKFALTLGIKAAKNEHLLFTDADCAPASADWIARMAANFTNPDAQLVLGYSPYIKAKGFLNAFIRFETLKTAINYLSSAINGDAYMGIGRNLAYTKTLFFGAKGFAAHMHVLSGDDDLFVNQNATPDNTVIEIHEDSFVYTDAKDSWSAWFRQKKRHFGVGKIYKARHKRMLSLDALSGFLFYILLTLCLVFNFEPLLAAGLFMFRLIFQVIVYNKLFKRLSGRDLIWYLPFLDMIYYLYLNTFGLIGTFIKTTKWK</sequence>
<keyword evidence="1" id="KW-0808">Transferase</keyword>
<dbReference type="SUPFAM" id="SSF53448">
    <property type="entry name" value="Nucleotide-diphospho-sugar transferases"/>
    <property type="match status" value="1"/>
</dbReference>
<keyword evidence="2" id="KW-1185">Reference proteome</keyword>
<evidence type="ECO:0000313" key="2">
    <source>
        <dbReference type="Proteomes" id="UP000218263"/>
    </source>
</evidence>
<dbReference type="Gene3D" id="3.90.550.10">
    <property type="entry name" value="Spore Coat Polysaccharide Biosynthesis Protein SpsA, Chain A"/>
    <property type="match status" value="1"/>
</dbReference>
<dbReference type="EC" id="2.4.1.-" evidence="1"/>
<accession>A0A0X8X897</accession>
<dbReference type="PANTHER" id="PTHR43685">
    <property type="entry name" value="GLYCOSYLTRANSFERASE"/>
    <property type="match status" value="1"/>
</dbReference>
<reference evidence="1 2" key="1">
    <citation type="submission" date="2015-12" db="EMBL/GenBank/DDBJ databases">
        <title>Genome sequence of Mucilaginibacter gotjawali.</title>
        <authorList>
            <person name="Lee J.S."/>
            <person name="Lee K.C."/>
            <person name="Kim K.K."/>
            <person name="Lee B.W."/>
        </authorList>
    </citation>
    <scope>NUCLEOTIDE SEQUENCE [LARGE SCALE GENOMIC DNA]</scope>
    <source>
        <strain evidence="1 2">SA3-7</strain>
    </source>
</reference>
<dbReference type="GO" id="GO:0016757">
    <property type="term" value="F:glycosyltransferase activity"/>
    <property type="evidence" value="ECO:0007669"/>
    <property type="project" value="UniProtKB-KW"/>
</dbReference>
<dbReference type="RefSeq" id="WP_232010663.1">
    <property type="nucleotide sequence ID" value="NZ_AP017313.1"/>
</dbReference>
<dbReference type="Pfam" id="PF00535">
    <property type="entry name" value="Glycos_transf_2"/>
    <property type="match status" value="1"/>
</dbReference>